<sequence length="75" mass="7997">MTTPNAAPLFTVTKGHLNEEELAALTTVIADLQAEQTARAAAQNPADRNGWGAPRPSHHQGAVYNPHAFGNVAYF</sequence>
<protein>
    <recommendedName>
        <fullName evidence="4">Acyl-CoA carboxylase subunit epsilon</fullName>
    </recommendedName>
</protein>
<gene>
    <name evidence="2" type="ORF">CGLAU_02685</name>
</gene>
<name>A0A1Q2HUL3_9CORY</name>
<proteinExistence type="predicted"/>
<dbReference type="GO" id="GO:0003989">
    <property type="term" value="F:acetyl-CoA carboxylase activity"/>
    <property type="evidence" value="ECO:0007669"/>
    <property type="project" value="InterPro"/>
</dbReference>
<dbReference type="KEGG" id="cgv:CGLAU_02685"/>
<dbReference type="Pfam" id="PF13822">
    <property type="entry name" value="ACC_epsilon"/>
    <property type="match status" value="1"/>
</dbReference>
<accession>A0A1Q2HUL3</accession>
<evidence type="ECO:0000313" key="3">
    <source>
        <dbReference type="Proteomes" id="UP000217209"/>
    </source>
</evidence>
<evidence type="ECO:0008006" key="4">
    <source>
        <dbReference type="Google" id="ProtNLM"/>
    </source>
</evidence>
<dbReference type="GO" id="GO:0004658">
    <property type="term" value="F:propionyl-CoA carboxylase activity"/>
    <property type="evidence" value="ECO:0007669"/>
    <property type="project" value="InterPro"/>
</dbReference>
<dbReference type="AlphaFoldDB" id="A0A1Q2HUL3"/>
<keyword evidence="3" id="KW-1185">Reference proteome</keyword>
<feature type="region of interest" description="Disordered" evidence="1">
    <location>
        <begin position="39"/>
        <end position="64"/>
    </location>
</feature>
<dbReference type="RefSeq" id="WP_095659358.1">
    <property type="nucleotide sequence ID" value="NZ_BAAAKB010000003.1"/>
</dbReference>
<dbReference type="EMBL" id="CP019688">
    <property type="protein sequence ID" value="AQQ14522.1"/>
    <property type="molecule type" value="Genomic_DNA"/>
</dbReference>
<reference evidence="2 3" key="1">
    <citation type="submission" date="2016-12" db="EMBL/GenBank/DDBJ databases">
        <authorList>
            <person name="Song W.-J."/>
            <person name="Kurnit D.M."/>
        </authorList>
    </citation>
    <scope>NUCLEOTIDE SEQUENCE [LARGE SCALE GENOMIC DNA]</scope>
    <source>
        <strain evidence="2 3">DSM 30827</strain>
    </source>
</reference>
<dbReference type="Proteomes" id="UP000217209">
    <property type="component" value="Chromosome"/>
</dbReference>
<organism evidence="2 3">
    <name type="scientific">Corynebacterium glaucum</name>
    <dbReference type="NCBI Taxonomy" id="187491"/>
    <lineage>
        <taxon>Bacteria</taxon>
        <taxon>Bacillati</taxon>
        <taxon>Actinomycetota</taxon>
        <taxon>Actinomycetes</taxon>
        <taxon>Mycobacteriales</taxon>
        <taxon>Corynebacteriaceae</taxon>
        <taxon>Corynebacterium</taxon>
    </lineage>
</organism>
<evidence type="ECO:0000313" key="2">
    <source>
        <dbReference type="EMBL" id="AQQ14522.1"/>
    </source>
</evidence>
<evidence type="ECO:0000256" key="1">
    <source>
        <dbReference type="SAM" id="MobiDB-lite"/>
    </source>
</evidence>
<dbReference type="InterPro" id="IPR032716">
    <property type="entry name" value="ACC_epsilon"/>
</dbReference>